<evidence type="ECO:0000313" key="8">
    <source>
        <dbReference type="Proteomes" id="UP001189429"/>
    </source>
</evidence>
<sequence length="668" mass="74825">MRNITDKWGERVKWACVNWYGAYSTRHAVGGLEVRPMRDIVDRIVGLGFNCVRAMYSVEGYVENPVVADDTLLANPELQGKRFLELFDLHIQMMTDVGLMVIVNNHNSKSGWCCHYSQDEGLWYTPEYSEEQWIESLVFFANRYKHNRLVVAIDLRNEVHDYDGTHLTWGGGDPKTDWALAATVAGNKVLETNPDVLIVVMAMCFGADLRPMRRMPIQLMYPNRVVYETHNYLEYQIFDNISKILLPWKELRSYVLFLAVIFVSIVVFQRQAWKFLGKPLPPLGALLVSAGFWTSFFSLVGLTIATKMRDFAMLFCAFSADVDFMPWVVGFAVTSALSIVSVALGVVLLLLGLGGVGGQLQGPETRRQGRRKLYEMSPLGNPVVVAAQTYGRVRARPEVRELEDLDCSAASRRAASPAAAAERSPASSLPATPSAAASGADWDAGRAVTEAAEAACAPVRCRCCDLCCVPGFGTCLRVYRDIPGVVSSILFRQAPRPPAEWDCGLCVGLQVFILLLILISLFLAAYICAHLIPTYNFAAWHFDRMWGFALKDGYDFTAPVWMGEFGQEARGTYWLNFVRYLSSRDADFAYWAINGLKWKEGEVNVVTGNFEPWDPLWDEETFGILSSDYWSIRHTWKLLDLTALMASPSTWRPADHPCDYEVDPACGG</sequence>
<name>A0ABN9TX90_9DINO</name>
<keyword evidence="3" id="KW-0326">Glycosidase</keyword>
<accession>A0ABN9TX90</accession>
<feature type="region of interest" description="Disordered" evidence="4">
    <location>
        <begin position="416"/>
        <end position="435"/>
    </location>
</feature>
<feature type="transmembrane region" description="Helical" evidence="5">
    <location>
        <begin position="339"/>
        <end position="360"/>
    </location>
</feature>
<keyword evidence="8" id="KW-1185">Reference proteome</keyword>
<dbReference type="PANTHER" id="PTHR31263">
    <property type="entry name" value="CELLULASE FAMILY PROTEIN (AFU_ORTHOLOGUE AFUA_5G14560)"/>
    <property type="match status" value="1"/>
</dbReference>
<evidence type="ECO:0000256" key="5">
    <source>
        <dbReference type="SAM" id="Phobius"/>
    </source>
</evidence>
<evidence type="ECO:0000256" key="2">
    <source>
        <dbReference type="ARBA" id="ARBA00022801"/>
    </source>
</evidence>
<keyword evidence="5" id="KW-1133">Transmembrane helix</keyword>
<dbReference type="Proteomes" id="UP001189429">
    <property type="component" value="Unassembled WGS sequence"/>
</dbReference>
<feature type="transmembrane region" description="Helical" evidence="5">
    <location>
        <begin position="283"/>
        <end position="304"/>
    </location>
</feature>
<evidence type="ECO:0000259" key="6">
    <source>
        <dbReference type="Pfam" id="PF00150"/>
    </source>
</evidence>
<keyword evidence="5" id="KW-0812">Transmembrane</keyword>
<keyword evidence="5" id="KW-0472">Membrane</keyword>
<dbReference type="InterPro" id="IPR001547">
    <property type="entry name" value="Glyco_hydro_5"/>
</dbReference>
<dbReference type="PANTHER" id="PTHR31263:SF0">
    <property type="entry name" value="CELLULASE FAMILY PROTEIN (AFU_ORTHOLOGUE AFUA_5G14560)"/>
    <property type="match status" value="1"/>
</dbReference>
<dbReference type="EMBL" id="CAUYUJ010015191">
    <property type="protein sequence ID" value="CAK0850927.1"/>
    <property type="molecule type" value="Genomic_DNA"/>
</dbReference>
<dbReference type="Gene3D" id="3.20.20.80">
    <property type="entry name" value="Glycosidases"/>
    <property type="match status" value="2"/>
</dbReference>
<keyword evidence="2" id="KW-0378">Hydrolase</keyword>
<feature type="domain" description="Glycoside hydrolase family 5" evidence="6">
    <location>
        <begin position="36"/>
        <end position="240"/>
    </location>
</feature>
<evidence type="ECO:0000313" key="7">
    <source>
        <dbReference type="EMBL" id="CAK0850927.1"/>
    </source>
</evidence>
<feature type="transmembrane region" description="Helical" evidence="5">
    <location>
        <begin position="311"/>
        <end position="333"/>
    </location>
</feature>
<gene>
    <name evidence="7" type="ORF">PCOR1329_LOCUS43214</name>
</gene>
<evidence type="ECO:0000256" key="1">
    <source>
        <dbReference type="ARBA" id="ARBA00005641"/>
    </source>
</evidence>
<comment type="caution">
    <text evidence="7">The sequence shown here is derived from an EMBL/GenBank/DDBJ whole genome shotgun (WGS) entry which is preliminary data.</text>
</comment>
<feature type="transmembrane region" description="Helical" evidence="5">
    <location>
        <begin position="251"/>
        <end position="271"/>
    </location>
</feature>
<evidence type="ECO:0000256" key="3">
    <source>
        <dbReference type="ARBA" id="ARBA00023295"/>
    </source>
</evidence>
<feature type="transmembrane region" description="Helical" evidence="5">
    <location>
        <begin position="505"/>
        <end position="527"/>
    </location>
</feature>
<comment type="similarity">
    <text evidence="1">Belongs to the glycosyl hydrolase 5 (cellulase A) family.</text>
</comment>
<proteinExistence type="inferred from homology"/>
<reference evidence="7" key="1">
    <citation type="submission" date="2023-10" db="EMBL/GenBank/DDBJ databases">
        <authorList>
            <person name="Chen Y."/>
            <person name="Shah S."/>
            <person name="Dougan E. K."/>
            <person name="Thang M."/>
            <person name="Chan C."/>
        </authorList>
    </citation>
    <scope>NUCLEOTIDE SEQUENCE [LARGE SCALE GENOMIC DNA]</scope>
</reference>
<evidence type="ECO:0000256" key="4">
    <source>
        <dbReference type="SAM" id="MobiDB-lite"/>
    </source>
</evidence>
<protein>
    <recommendedName>
        <fullName evidence="6">Glycoside hydrolase family 5 domain-containing protein</fullName>
    </recommendedName>
</protein>
<dbReference type="InterPro" id="IPR017853">
    <property type="entry name" value="GH"/>
</dbReference>
<dbReference type="SUPFAM" id="SSF51445">
    <property type="entry name" value="(Trans)glycosidases"/>
    <property type="match status" value="1"/>
</dbReference>
<organism evidence="7 8">
    <name type="scientific">Prorocentrum cordatum</name>
    <dbReference type="NCBI Taxonomy" id="2364126"/>
    <lineage>
        <taxon>Eukaryota</taxon>
        <taxon>Sar</taxon>
        <taxon>Alveolata</taxon>
        <taxon>Dinophyceae</taxon>
        <taxon>Prorocentrales</taxon>
        <taxon>Prorocentraceae</taxon>
        <taxon>Prorocentrum</taxon>
    </lineage>
</organism>
<dbReference type="Pfam" id="PF00150">
    <property type="entry name" value="Cellulase"/>
    <property type="match status" value="1"/>
</dbReference>